<evidence type="ECO:0000256" key="1">
    <source>
        <dbReference type="ARBA" id="ARBA00004141"/>
    </source>
</evidence>
<protein>
    <recommendedName>
        <fullName evidence="7">EamA domain-containing protein</fullName>
    </recommendedName>
</protein>
<dbReference type="Proteomes" id="UP000011863">
    <property type="component" value="Chromosome"/>
</dbReference>
<feature type="transmembrane region" description="Helical" evidence="6">
    <location>
        <begin position="104"/>
        <end position="122"/>
    </location>
</feature>
<evidence type="ECO:0000256" key="4">
    <source>
        <dbReference type="ARBA" id="ARBA00022989"/>
    </source>
</evidence>
<evidence type="ECO:0000259" key="7">
    <source>
        <dbReference type="Pfam" id="PF00892"/>
    </source>
</evidence>
<dbReference type="KEGG" id="aym:YM304_05150"/>
<feature type="domain" description="EamA" evidence="7">
    <location>
        <begin position="21"/>
        <end position="148"/>
    </location>
</feature>
<organism evidence="8 9">
    <name type="scientific">Ilumatobacter coccineus (strain NBRC 103263 / KCTC 29153 / YM16-304)</name>
    <dbReference type="NCBI Taxonomy" id="1313172"/>
    <lineage>
        <taxon>Bacteria</taxon>
        <taxon>Bacillati</taxon>
        <taxon>Actinomycetota</taxon>
        <taxon>Acidimicrobiia</taxon>
        <taxon>Acidimicrobiales</taxon>
        <taxon>Ilumatobacteraceae</taxon>
        <taxon>Ilumatobacter</taxon>
    </lineage>
</organism>
<evidence type="ECO:0000313" key="8">
    <source>
        <dbReference type="EMBL" id="BAN00829.1"/>
    </source>
</evidence>
<dbReference type="SUPFAM" id="SSF103481">
    <property type="entry name" value="Multidrug resistance efflux transporter EmrE"/>
    <property type="match status" value="2"/>
</dbReference>
<dbReference type="PANTHER" id="PTHR32322">
    <property type="entry name" value="INNER MEMBRANE TRANSPORTER"/>
    <property type="match status" value="1"/>
</dbReference>
<comment type="subcellular location">
    <subcellularLocation>
        <location evidence="1">Membrane</location>
        <topology evidence="1">Multi-pass membrane protein</topology>
    </subcellularLocation>
</comment>
<dbReference type="PANTHER" id="PTHR32322:SF2">
    <property type="entry name" value="EAMA DOMAIN-CONTAINING PROTEIN"/>
    <property type="match status" value="1"/>
</dbReference>
<evidence type="ECO:0000256" key="6">
    <source>
        <dbReference type="SAM" id="Phobius"/>
    </source>
</evidence>
<feature type="transmembrane region" description="Helical" evidence="6">
    <location>
        <begin position="247"/>
        <end position="271"/>
    </location>
</feature>
<name>A0A6C7E6E3_ILUCY</name>
<feature type="transmembrane region" description="Helical" evidence="6">
    <location>
        <begin position="77"/>
        <end position="98"/>
    </location>
</feature>
<evidence type="ECO:0000313" key="9">
    <source>
        <dbReference type="Proteomes" id="UP000011863"/>
    </source>
</evidence>
<dbReference type="AlphaFoldDB" id="A0A6C7E6E3"/>
<comment type="similarity">
    <text evidence="2">Belongs to the EamA transporter family.</text>
</comment>
<evidence type="ECO:0000256" key="5">
    <source>
        <dbReference type="ARBA" id="ARBA00023136"/>
    </source>
</evidence>
<dbReference type="InterPro" id="IPR037185">
    <property type="entry name" value="EmrE-like"/>
</dbReference>
<sequence>MTSTTRTTTATAADGDDLPRGLVGAGIAVAAWSTGTILAKYLDMDALAIGAYRFGVFFIGLALFMRTRGVTFSWNMIRNSMWGGLALGGDIVFFFSAIKSTSVVNATIIGSLQPVLVGVIAARFFGEKIRPRDALWSIVAMAGALVVVTASTGDGVRSLRGDLLALAAMFSWSAYFIASKESKKKMTSTEFTAGTSLWTAVICIGIGLPIGQDMSWPNASNWGWLALMIIGSGIVGHSLMNWSLQRIPLWVGSTFTLFIPVASTALAWLVLDETITLLQGVAMASVIGALAMIVVGQTKQPTTGATTAAVVLDAPTDSTSDASTGIDDGTA</sequence>
<keyword evidence="3 6" id="KW-0812">Transmembrane</keyword>
<dbReference type="InterPro" id="IPR050638">
    <property type="entry name" value="AA-Vitamin_Transporters"/>
</dbReference>
<feature type="transmembrane region" description="Helical" evidence="6">
    <location>
        <begin position="134"/>
        <end position="151"/>
    </location>
</feature>
<proteinExistence type="inferred from homology"/>
<accession>A0A6C7E6E3</accession>
<evidence type="ECO:0000256" key="2">
    <source>
        <dbReference type="ARBA" id="ARBA00007362"/>
    </source>
</evidence>
<feature type="transmembrane region" description="Helical" evidence="6">
    <location>
        <begin position="47"/>
        <end position="65"/>
    </location>
</feature>
<keyword evidence="4 6" id="KW-1133">Transmembrane helix</keyword>
<feature type="transmembrane region" description="Helical" evidence="6">
    <location>
        <begin position="277"/>
        <end position="295"/>
    </location>
</feature>
<feature type="domain" description="EamA" evidence="7">
    <location>
        <begin position="160"/>
        <end position="294"/>
    </location>
</feature>
<feature type="transmembrane region" description="Helical" evidence="6">
    <location>
        <begin position="163"/>
        <end position="179"/>
    </location>
</feature>
<keyword evidence="9" id="KW-1185">Reference proteome</keyword>
<dbReference type="Pfam" id="PF00892">
    <property type="entry name" value="EamA"/>
    <property type="match status" value="2"/>
</dbReference>
<reference evidence="8 9" key="1">
    <citation type="journal article" date="2013" name="Int. J. Syst. Evol. Microbiol.">
        <title>Ilumatobacter nonamiense sp. nov. and Ilumatobacter coccineum sp. nov., isolated from seashore sand.</title>
        <authorList>
            <person name="Matsumoto A."/>
            <person name="Kasai H."/>
            <person name="Matsuo Y."/>
            <person name="Shizuri Y."/>
            <person name="Ichikawa N."/>
            <person name="Fujita N."/>
            <person name="Omura S."/>
            <person name="Takahashi Y."/>
        </authorList>
    </citation>
    <scope>NUCLEOTIDE SEQUENCE [LARGE SCALE GENOMIC DNA]</scope>
    <source>
        <strain evidence="9">NBRC 103263 / KCTC 29153 / YM16-304</strain>
    </source>
</reference>
<feature type="transmembrane region" description="Helical" evidence="6">
    <location>
        <begin position="191"/>
        <end position="210"/>
    </location>
</feature>
<keyword evidence="5 6" id="KW-0472">Membrane</keyword>
<dbReference type="EMBL" id="AP012057">
    <property type="protein sequence ID" value="BAN00829.1"/>
    <property type="molecule type" value="Genomic_DNA"/>
</dbReference>
<gene>
    <name evidence="8" type="ORF">YM304_05150</name>
</gene>
<dbReference type="InterPro" id="IPR000620">
    <property type="entry name" value="EamA_dom"/>
</dbReference>
<feature type="transmembrane region" description="Helical" evidence="6">
    <location>
        <begin position="222"/>
        <end position="240"/>
    </location>
</feature>
<feature type="transmembrane region" description="Helical" evidence="6">
    <location>
        <begin position="21"/>
        <end position="41"/>
    </location>
</feature>
<dbReference type="RefSeq" id="WP_015440077.1">
    <property type="nucleotide sequence ID" value="NC_020520.1"/>
</dbReference>
<evidence type="ECO:0000256" key="3">
    <source>
        <dbReference type="ARBA" id="ARBA00022692"/>
    </source>
</evidence>
<dbReference type="GO" id="GO:0016020">
    <property type="term" value="C:membrane"/>
    <property type="evidence" value="ECO:0007669"/>
    <property type="project" value="UniProtKB-SubCell"/>
</dbReference>